<dbReference type="EMBL" id="MWML01000087">
    <property type="protein sequence ID" value="TCG06914.1"/>
    <property type="molecule type" value="Genomic_DNA"/>
</dbReference>
<keyword evidence="2" id="KW-1185">Reference proteome</keyword>
<reference evidence="1 2" key="1">
    <citation type="submission" date="2017-02" db="EMBL/GenBank/DDBJ databases">
        <title>Paraburkholderia sophoroidis sp. nov. and Paraburkholderia steynii sp. nov. rhizobial symbionts of the fynbos legume Hypocalyptus sophoroides.</title>
        <authorList>
            <person name="Steenkamp E.T."/>
            <person name="Beukes C.W."/>
            <person name="Van Zyl E."/>
            <person name="Avontuur J."/>
            <person name="Chan W.Y."/>
            <person name="Hassen A."/>
            <person name="Palmer M."/>
            <person name="Mthombeni L."/>
            <person name="Phalane F."/>
            <person name="Sereme K."/>
            <person name="Venter S.N."/>
        </authorList>
    </citation>
    <scope>NUCLEOTIDE SEQUENCE [LARGE SCALE GENOMIC DNA]</scope>
    <source>
        <strain evidence="1 2">HC1.1ba</strain>
    </source>
</reference>
<dbReference type="AlphaFoldDB" id="A0A4R0X9U9"/>
<comment type="caution">
    <text evidence="1">The sequence shown here is derived from an EMBL/GenBank/DDBJ whole genome shotgun (WGS) entry which is preliminary data.</text>
</comment>
<organism evidence="1 2">
    <name type="scientific">Paraburkholderia steynii</name>
    <dbReference type="NCBI Taxonomy" id="1245441"/>
    <lineage>
        <taxon>Bacteria</taxon>
        <taxon>Pseudomonadati</taxon>
        <taxon>Pseudomonadota</taxon>
        <taxon>Betaproteobacteria</taxon>
        <taxon>Burkholderiales</taxon>
        <taxon>Burkholderiaceae</taxon>
        <taxon>Paraburkholderia</taxon>
    </lineage>
</organism>
<gene>
    <name evidence="1" type="ORF">BZM27_23290</name>
</gene>
<protein>
    <submittedName>
        <fullName evidence="1">Uncharacterized protein</fullName>
    </submittedName>
</protein>
<proteinExistence type="predicted"/>
<accession>A0A4R0X9U9</accession>
<name>A0A4R0X9U9_9BURK</name>
<dbReference type="Proteomes" id="UP000294200">
    <property type="component" value="Unassembled WGS sequence"/>
</dbReference>
<evidence type="ECO:0000313" key="1">
    <source>
        <dbReference type="EMBL" id="TCG06914.1"/>
    </source>
</evidence>
<evidence type="ECO:0000313" key="2">
    <source>
        <dbReference type="Proteomes" id="UP000294200"/>
    </source>
</evidence>
<sequence length="89" mass="9816">MNTQSCAPYRGFNIDIHVTANNIVSIDGRDVRYSVHWSIFSTEPVSSIASLPEDRNFLSSDAAFSYGERRAHTFIDACVNLGDVTTTAD</sequence>